<dbReference type="Pfam" id="PF00665">
    <property type="entry name" value="rve"/>
    <property type="match status" value="1"/>
</dbReference>
<evidence type="ECO:0000256" key="5">
    <source>
        <dbReference type="ARBA" id="ARBA00022801"/>
    </source>
</evidence>
<keyword evidence="4" id="KW-0255">Endonuclease</keyword>
<evidence type="ECO:0000256" key="6">
    <source>
        <dbReference type="ARBA" id="ARBA00022918"/>
    </source>
</evidence>
<evidence type="ECO:0000313" key="8">
    <source>
        <dbReference type="EMBL" id="NXO68299.1"/>
    </source>
</evidence>
<protein>
    <submittedName>
        <fullName evidence="8">POK6 protein</fullName>
    </submittedName>
</protein>
<evidence type="ECO:0000256" key="1">
    <source>
        <dbReference type="ARBA" id="ARBA00022679"/>
    </source>
</evidence>
<reference evidence="8 9" key="1">
    <citation type="submission" date="2019-09" db="EMBL/GenBank/DDBJ databases">
        <title>Bird 10,000 Genomes (B10K) Project - Family phase.</title>
        <authorList>
            <person name="Zhang G."/>
        </authorList>
    </citation>
    <scope>NUCLEOTIDE SEQUENCE [LARGE SCALE GENOMIC DNA]</scope>
    <source>
        <strain evidence="8">B10K-DU-002-32</strain>
        <tissue evidence="8">Muscle</tissue>
    </source>
</reference>
<dbReference type="GO" id="GO:0015074">
    <property type="term" value="P:DNA integration"/>
    <property type="evidence" value="ECO:0007669"/>
    <property type="project" value="InterPro"/>
</dbReference>
<dbReference type="SUPFAM" id="SSF53098">
    <property type="entry name" value="Ribonuclease H-like"/>
    <property type="match status" value="1"/>
</dbReference>
<dbReference type="EMBL" id="VXBQ01009278">
    <property type="protein sequence ID" value="NXO68299.1"/>
    <property type="molecule type" value="Genomic_DNA"/>
</dbReference>
<keyword evidence="1" id="KW-0808">Transferase</keyword>
<keyword evidence="9" id="KW-1185">Reference proteome</keyword>
<organism evidence="8 9">
    <name type="scientific">Phainopepla nitens</name>
    <name type="common">Phainopepla</name>
    <dbReference type="NCBI Taxonomy" id="161653"/>
    <lineage>
        <taxon>Eukaryota</taxon>
        <taxon>Metazoa</taxon>
        <taxon>Chordata</taxon>
        <taxon>Craniata</taxon>
        <taxon>Vertebrata</taxon>
        <taxon>Euteleostomi</taxon>
        <taxon>Archelosauria</taxon>
        <taxon>Archosauria</taxon>
        <taxon>Dinosauria</taxon>
        <taxon>Saurischia</taxon>
        <taxon>Theropoda</taxon>
        <taxon>Coelurosauria</taxon>
        <taxon>Aves</taxon>
        <taxon>Neognathae</taxon>
        <taxon>Neoaves</taxon>
        <taxon>Telluraves</taxon>
        <taxon>Australaves</taxon>
        <taxon>Passeriformes</taxon>
        <taxon>Bombycillidae</taxon>
        <taxon>Phainopepla</taxon>
    </lineage>
</organism>
<name>A0A7L1U6M4_PHANI</name>
<dbReference type="InterPro" id="IPR012337">
    <property type="entry name" value="RNaseH-like_sf"/>
</dbReference>
<feature type="non-terminal residue" evidence="8">
    <location>
        <position position="1"/>
    </location>
</feature>
<dbReference type="InterPro" id="IPR036397">
    <property type="entry name" value="RNaseH_sf"/>
</dbReference>
<dbReference type="GO" id="GO:0003964">
    <property type="term" value="F:RNA-directed DNA polymerase activity"/>
    <property type="evidence" value="ECO:0007669"/>
    <property type="project" value="UniProtKB-KW"/>
</dbReference>
<evidence type="ECO:0000313" key="9">
    <source>
        <dbReference type="Proteomes" id="UP000579685"/>
    </source>
</evidence>
<comment type="caution">
    <text evidence="8">The sequence shown here is derived from an EMBL/GenBank/DDBJ whole genome shotgun (WGS) entry which is preliminary data.</text>
</comment>
<feature type="non-terminal residue" evidence="8">
    <location>
        <position position="60"/>
    </location>
</feature>
<dbReference type="GO" id="GO:0004519">
    <property type="term" value="F:endonuclease activity"/>
    <property type="evidence" value="ECO:0007669"/>
    <property type="project" value="UniProtKB-KW"/>
</dbReference>
<gene>
    <name evidence="8" type="primary">Ervk6_0</name>
    <name evidence="8" type="ORF">PHANIT_R15306</name>
</gene>
<accession>A0A7L1U6M4</accession>
<dbReference type="AlphaFoldDB" id="A0A7L1U6M4"/>
<dbReference type="Proteomes" id="UP000579685">
    <property type="component" value="Unassembled WGS sequence"/>
</dbReference>
<dbReference type="Gene3D" id="3.30.420.10">
    <property type="entry name" value="Ribonuclease H-like superfamily/Ribonuclease H"/>
    <property type="match status" value="1"/>
</dbReference>
<dbReference type="GO" id="GO:0035613">
    <property type="term" value="F:RNA stem-loop binding"/>
    <property type="evidence" value="ECO:0007669"/>
    <property type="project" value="TreeGrafter"/>
</dbReference>
<dbReference type="PROSITE" id="PS50994">
    <property type="entry name" value="INTEGRASE"/>
    <property type="match status" value="1"/>
</dbReference>
<sequence length="60" mass="6789">HHFLQALASLDVPQEIKTDNGPTYTGKKVATFLMDWGVRHTFGIPYSPTSQAIIERKHHT</sequence>
<dbReference type="PANTHER" id="PTHR41694">
    <property type="entry name" value="ENDOGENOUS RETROVIRUS GROUP K MEMBER POL PROTEIN"/>
    <property type="match status" value="1"/>
</dbReference>
<evidence type="ECO:0000256" key="3">
    <source>
        <dbReference type="ARBA" id="ARBA00022722"/>
    </source>
</evidence>
<keyword evidence="3" id="KW-0540">Nuclease</keyword>
<keyword evidence="5" id="KW-0378">Hydrolase</keyword>
<evidence type="ECO:0000256" key="2">
    <source>
        <dbReference type="ARBA" id="ARBA00022695"/>
    </source>
</evidence>
<proteinExistence type="predicted"/>
<feature type="domain" description="Integrase catalytic" evidence="7">
    <location>
        <begin position="1"/>
        <end position="60"/>
    </location>
</feature>
<dbReference type="GO" id="GO:0016787">
    <property type="term" value="F:hydrolase activity"/>
    <property type="evidence" value="ECO:0007669"/>
    <property type="project" value="UniProtKB-KW"/>
</dbReference>
<dbReference type="InterPro" id="IPR001584">
    <property type="entry name" value="Integrase_cat-core"/>
</dbReference>
<keyword evidence="6" id="KW-0695">RNA-directed DNA polymerase</keyword>
<evidence type="ECO:0000259" key="7">
    <source>
        <dbReference type="PROSITE" id="PS50994"/>
    </source>
</evidence>
<evidence type="ECO:0000256" key="4">
    <source>
        <dbReference type="ARBA" id="ARBA00022759"/>
    </source>
</evidence>
<keyword evidence="2" id="KW-0548">Nucleotidyltransferase</keyword>
<dbReference type="PANTHER" id="PTHR41694:SF3">
    <property type="entry name" value="RNA-DIRECTED DNA POLYMERASE-RELATED"/>
    <property type="match status" value="1"/>
</dbReference>